<name>A0A0A9EJ24_ARUDO</name>
<dbReference type="EMBL" id="GBRH01197824">
    <property type="protein sequence ID" value="JAE00072.1"/>
    <property type="molecule type" value="Transcribed_RNA"/>
</dbReference>
<organism evidence="1">
    <name type="scientific">Arundo donax</name>
    <name type="common">Giant reed</name>
    <name type="synonym">Donax arundinaceus</name>
    <dbReference type="NCBI Taxonomy" id="35708"/>
    <lineage>
        <taxon>Eukaryota</taxon>
        <taxon>Viridiplantae</taxon>
        <taxon>Streptophyta</taxon>
        <taxon>Embryophyta</taxon>
        <taxon>Tracheophyta</taxon>
        <taxon>Spermatophyta</taxon>
        <taxon>Magnoliopsida</taxon>
        <taxon>Liliopsida</taxon>
        <taxon>Poales</taxon>
        <taxon>Poaceae</taxon>
        <taxon>PACMAD clade</taxon>
        <taxon>Arundinoideae</taxon>
        <taxon>Arundineae</taxon>
        <taxon>Arundo</taxon>
    </lineage>
</organism>
<protein>
    <submittedName>
        <fullName evidence="1">CYP59</fullName>
    </submittedName>
</protein>
<accession>A0A0A9EJ24</accession>
<dbReference type="AlphaFoldDB" id="A0A0A9EJ24"/>
<reference evidence="1" key="1">
    <citation type="submission" date="2014-09" db="EMBL/GenBank/DDBJ databases">
        <authorList>
            <person name="Magalhaes I.L.F."/>
            <person name="Oliveira U."/>
            <person name="Santos F.R."/>
            <person name="Vidigal T.H.D.A."/>
            <person name="Brescovit A.D."/>
            <person name="Santos A.J."/>
        </authorList>
    </citation>
    <scope>NUCLEOTIDE SEQUENCE</scope>
    <source>
        <tissue evidence="1">Shoot tissue taken approximately 20 cm above the soil surface</tissue>
    </source>
</reference>
<sequence length="48" mass="5680">MGVCSTRWRRISWHKLGTQLELELGVTLYTNFCMVIKLDFLMMRSVQS</sequence>
<reference evidence="1" key="2">
    <citation type="journal article" date="2015" name="Data Brief">
        <title>Shoot transcriptome of the giant reed, Arundo donax.</title>
        <authorList>
            <person name="Barrero R.A."/>
            <person name="Guerrero F.D."/>
            <person name="Moolhuijzen P."/>
            <person name="Goolsby J.A."/>
            <person name="Tidwell J."/>
            <person name="Bellgard S.E."/>
            <person name="Bellgard M.I."/>
        </authorList>
    </citation>
    <scope>NUCLEOTIDE SEQUENCE</scope>
    <source>
        <tissue evidence="1">Shoot tissue taken approximately 20 cm above the soil surface</tissue>
    </source>
</reference>
<evidence type="ECO:0000313" key="1">
    <source>
        <dbReference type="EMBL" id="JAE00072.1"/>
    </source>
</evidence>
<proteinExistence type="predicted"/>